<organism evidence="1">
    <name type="scientific">Phage sp. ctKtV17</name>
    <dbReference type="NCBI Taxonomy" id="2825792"/>
    <lineage>
        <taxon>Viruses</taxon>
    </lineage>
</organism>
<evidence type="ECO:0000313" key="1">
    <source>
        <dbReference type="EMBL" id="DAF99480.1"/>
    </source>
</evidence>
<reference evidence="1" key="1">
    <citation type="journal article" date="2021" name="Proc. Natl. Acad. Sci. U.S.A.">
        <title>A Catalog of Tens of Thousands of Viruses from Human Metagenomes Reveals Hidden Associations with Chronic Diseases.</title>
        <authorList>
            <person name="Tisza M.J."/>
            <person name="Buck C.B."/>
        </authorList>
    </citation>
    <scope>NUCLEOTIDE SEQUENCE</scope>
    <source>
        <strain evidence="1">CtKtV17</strain>
    </source>
</reference>
<name>A0A8S5UYA6_9VIRU</name>
<accession>A0A8S5UYA6</accession>
<protein>
    <submittedName>
        <fullName evidence="1">Uncharacterized protein</fullName>
    </submittedName>
</protein>
<sequence length="113" mass="12578">MHVALFYWGGTHMARPPPQSSAAYLLLYEVQTMTLNDAAMIVSVTATCGGIFYKACLSPLERSIDKLSKLIDEQSEVVAGHRVKLAEIESSCHSAHHRIDRLDHIVDEWKGGR</sequence>
<proteinExistence type="predicted"/>
<dbReference type="EMBL" id="BK016166">
    <property type="protein sequence ID" value="DAF99480.1"/>
    <property type="molecule type" value="Genomic_DNA"/>
</dbReference>